<feature type="chain" id="PRO_5020557412" evidence="2">
    <location>
        <begin position="21"/>
        <end position="136"/>
    </location>
</feature>
<dbReference type="Proteomes" id="UP000298588">
    <property type="component" value="Chromosome"/>
</dbReference>
<dbReference type="AlphaFoldDB" id="A0A4D7QB72"/>
<evidence type="ECO:0000313" key="4">
    <source>
        <dbReference type="Proteomes" id="UP000298588"/>
    </source>
</evidence>
<dbReference type="EMBL" id="CP039865">
    <property type="protein sequence ID" value="QCK84428.1"/>
    <property type="molecule type" value="Genomic_DNA"/>
</dbReference>
<protein>
    <submittedName>
        <fullName evidence="3">Uncharacterized protein</fullName>
    </submittedName>
</protein>
<feature type="region of interest" description="Disordered" evidence="1">
    <location>
        <begin position="93"/>
        <end position="136"/>
    </location>
</feature>
<dbReference type="OrthoDB" id="9891493at2"/>
<evidence type="ECO:0000313" key="3">
    <source>
        <dbReference type="EMBL" id="QCK84428.1"/>
    </source>
</evidence>
<keyword evidence="2" id="KW-0732">Signal</keyword>
<feature type="compositionally biased region" description="Pro residues" evidence="1">
    <location>
        <begin position="93"/>
        <end position="104"/>
    </location>
</feature>
<evidence type="ECO:0000256" key="2">
    <source>
        <dbReference type="SAM" id="SignalP"/>
    </source>
</evidence>
<feature type="compositionally biased region" description="Basic and acidic residues" evidence="1">
    <location>
        <begin position="122"/>
        <end position="136"/>
    </location>
</feature>
<feature type="signal peptide" evidence="2">
    <location>
        <begin position="1"/>
        <end position="20"/>
    </location>
</feature>
<name>A0A4D7QB72_9HYPH</name>
<gene>
    <name evidence="3" type="ORF">E8L99_00765</name>
</gene>
<reference evidence="3 4" key="1">
    <citation type="submission" date="2019-04" db="EMBL/GenBank/DDBJ databases">
        <title>Phreatobacter aquaticus sp. nov.</title>
        <authorList>
            <person name="Choi A."/>
            <person name="Baek K."/>
        </authorList>
    </citation>
    <scope>NUCLEOTIDE SEQUENCE [LARGE SCALE GENOMIC DNA]</scope>
    <source>
        <strain evidence="3 4">NMCR1094</strain>
    </source>
</reference>
<sequence length="136" mass="15170">MIKALILATTTVPLSAAAMAMPVQPLPAMPPQVLAVQFVPPDYPYDPCQPGAPPIRMTQRDEWGRPYPVLVPAYRFCRGGPVYAPPPPPVYAPPPPQVYAPPPRGYDEYGRPIYRRPPPPGWERDPYTGRDTRILR</sequence>
<keyword evidence="4" id="KW-1185">Reference proteome</keyword>
<dbReference type="KEGG" id="paqt:E8L99_00765"/>
<dbReference type="RefSeq" id="WP_137097764.1">
    <property type="nucleotide sequence ID" value="NZ_CP039865.1"/>
</dbReference>
<organism evidence="3 4">
    <name type="scientific">Phreatobacter aquaticus</name>
    <dbReference type="NCBI Taxonomy" id="2570229"/>
    <lineage>
        <taxon>Bacteria</taxon>
        <taxon>Pseudomonadati</taxon>
        <taxon>Pseudomonadota</taxon>
        <taxon>Alphaproteobacteria</taxon>
        <taxon>Hyphomicrobiales</taxon>
        <taxon>Phreatobacteraceae</taxon>
        <taxon>Phreatobacter</taxon>
    </lineage>
</organism>
<accession>A0A4D7QB72</accession>
<proteinExistence type="predicted"/>
<evidence type="ECO:0000256" key="1">
    <source>
        <dbReference type="SAM" id="MobiDB-lite"/>
    </source>
</evidence>